<dbReference type="Proteomes" id="UP000630887">
    <property type="component" value="Unassembled WGS sequence"/>
</dbReference>
<proteinExistence type="predicted"/>
<feature type="region of interest" description="Disordered" evidence="1">
    <location>
        <begin position="430"/>
        <end position="481"/>
    </location>
</feature>
<protein>
    <submittedName>
        <fullName evidence="2">Uncharacterized protein</fullName>
    </submittedName>
</protein>
<sequence>MTYRVLPPATTTEKEVMMMMNPLIIAAVLLAAVPEPKPKPSPSPSPQLEPWADHPPDTQGWLPSLLDVVRDWAHTHRGLLTAVLVLAVAAAATLRVLRARRWLAAVRSGTWLEVVPPRQTRIGQSAAAWKLLAYLATRADSGLRLAKPPMAMEVHADDGRLALTVWVPPWVSAAAVAKDVRLAWPGALTREFAPSAPRRGWHAAGFELVPTGTDLGPLVDDTRLGADAAGEGDPLRAVFEALRSPGGPNVLQVLVRPAPGRRIRRLKAAARRPVEARRGVASIAADGLVKGVSGAVTFALDMLTDSRTPAASAAKSTASPPDALQRAEMRHAAEKLTAGSHLLVAIRTLSVRPARSVARTEARSTAHGFVVAANLRPRLLRRAGQAVAARRATGRQWLLASAHELAVLLHFPTDPARHGFDVAARTRLSPRDAAQPDAEPPTAHTSGWTHSRWSAPEGLAVIDDDDDPDDPFTFDDGEPHP</sequence>
<keyword evidence="3" id="KW-1185">Reference proteome</keyword>
<evidence type="ECO:0000313" key="2">
    <source>
        <dbReference type="EMBL" id="GIG03654.1"/>
    </source>
</evidence>
<dbReference type="EMBL" id="BONI01000002">
    <property type="protein sequence ID" value="GIG03654.1"/>
    <property type="molecule type" value="Genomic_DNA"/>
</dbReference>
<reference evidence="2 3" key="1">
    <citation type="submission" date="2021-01" db="EMBL/GenBank/DDBJ databases">
        <title>Whole genome shotgun sequence of Catellatospora coxensis NBRC 107359.</title>
        <authorList>
            <person name="Komaki H."/>
            <person name="Tamura T."/>
        </authorList>
    </citation>
    <scope>NUCLEOTIDE SEQUENCE [LARGE SCALE GENOMIC DNA]</scope>
    <source>
        <strain evidence="2 3">NBRC 107359</strain>
    </source>
</reference>
<dbReference type="RefSeq" id="WP_203688125.1">
    <property type="nucleotide sequence ID" value="NZ_BAAALC010000001.1"/>
</dbReference>
<feature type="compositionally biased region" description="Polar residues" evidence="1">
    <location>
        <begin position="443"/>
        <end position="452"/>
    </location>
</feature>
<accession>A0A8J3KUI4</accession>
<comment type="caution">
    <text evidence="2">The sequence shown here is derived from an EMBL/GenBank/DDBJ whole genome shotgun (WGS) entry which is preliminary data.</text>
</comment>
<gene>
    <name evidence="2" type="ORF">Cco03nite_03540</name>
</gene>
<dbReference type="AlphaFoldDB" id="A0A8J3KUI4"/>
<feature type="compositionally biased region" description="Acidic residues" evidence="1">
    <location>
        <begin position="462"/>
        <end position="481"/>
    </location>
</feature>
<organism evidence="2 3">
    <name type="scientific">Catellatospora coxensis</name>
    <dbReference type="NCBI Taxonomy" id="310354"/>
    <lineage>
        <taxon>Bacteria</taxon>
        <taxon>Bacillati</taxon>
        <taxon>Actinomycetota</taxon>
        <taxon>Actinomycetes</taxon>
        <taxon>Micromonosporales</taxon>
        <taxon>Micromonosporaceae</taxon>
        <taxon>Catellatospora</taxon>
    </lineage>
</organism>
<name>A0A8J3KUI4_9ACTN</name>
<evidence type="ECO:0000313" key="3">
    <source>
        <dbReference type="Proteomes" id="UP000630887"/>
    </source>
</evidence>
<evidence type="ECO:0000256" key="1">
    <source>
        <dbReference type="SAM" id="MobiDB-lite"/>
    </source>
</evidence>